<reference evidence="8 9" key="2">
    <citation type="submission" date="2020-08" db="EMBL/GenBank/DDBJ databases">
        <title>The Agave Microbiome: Exploring the role of microbial communities in plant adaptations to desert environments.</title>
        <authorList>
            <person name="Partida-Martinez L.P."/>
        </authorList>
    </citation>
    <scope>NUCLEOTIDE SEQUENCE [LARGE SCALE GENOMIC DNA]</scope>
    <source>
        <strain evidence="8 9">AS3.13</strain>
    </source>
</reference>
<reference evidence="8 9" key="3">
    <citation type="submission" date="2020-08" db="EMBL/GenBank/DDBJ databases">
        <authorList>
            <person name="Partida-Martinez L."/>
            <person name="Huntemann M."/>
            <person name="Clum A."/>
            <person name="Wang J."/>
            <person name="Palaniappan K."/>
            <person name="Ritter S."/>
            <person name="Chen I.-M."/>
            <person name="Stamatis D."/>
            <person name="Reddy T."/>
            <person name="O'Malley R."/>
            <person name="Daum C."/>
            <person name="Shapiro N."/>
            <person name="Ivanova N."/>
            <person name="Kyrpides N."/>
            <person name="Woyke T."/>
        </authorList>
    </citation>
    <scope>NUCLEOTIDE SEQUENCE [LARGE SCALE GENOMIC DNA]</scope>
    <source>
        <strain evidence="8 9">AS3.13</strain>
    </source>
</reference>
<sequence>MYVNRFAARALLAAGLACLAMPALAQSASVPAEPNPTPDPALVGDTVTVAVAAAYLPDYEGSDNYRVVPGPAAIGSFHNFAFQVIGNRASIDLIPNPGGPRWDVQAGPVGVINFNRTNNKAIDDRRIRALGERDTAIELGGYVGLGKTGVLTSPYDKLSASLSYRHDVSGVHDSGIWSPSVNYFTPLSLKAGVGLFASAERVERNFARTYFDVDAAQSLASGLPQYRTRGGWKHWTVGVAGTYALSGNLLKGWKAIGGVTYKKMLNDFGDTPVVSIAGSRSQWLAALGVGYTF</sequence>
<comment type="similarity">
    <text evidence="2">Belongs to the MipA/OmpV family.</text>
</comment>
<evidence type="ECO:0000313" key="10">
    <source>
        <dbReference type="Proteomes" id="UP000560131"/>
    </source>
</evidence>
<dbReference type="GO" id="GO:0009279">
    <property type="term" value="C:cell outer membrane"/>
    <property type="evidence" value="ECO:0007669"/>
    <property type="project" value="UniProtKB-SubCell"/>
</dbReference>
<dbReference type="Proteomes" id="UP000522313">
    <property type="component" value="Unassembled WGS sequence"/>
</dbReference>
<reference evidence="7 10" key="1">
    <citation type="submission" date="2020-08" db="EMBL/GenBank/DDBJ databases">
        <title>Genomic Encyclopedia of Type Strains, Phase IV (KMG-IV): sequencing the most valuable type-strain genomes for metagenomic binning, comparative biology and taxonomic classification.</title>
        <authorList>
            <person name="Goeker M."/>
        </authorList>
    </citation>
    <scope>NUCLEOTIDE SEQUENCE [LARGE SCALE GENOMIC DNA]</scope>
    <source>
        <strain evidence="7 10">DSM 101535</strain>
    </source>
</reference>
<dbReference type="EMBL" id="JACIJN010000007">
    <property type="protein sequence ID" value="MBB5726396.1"/>
    <property type="molecule type" value="Genomic_DNA"/>
</dbReference>
<dbReference type="AlphaFoldDB" id="A0A7X0MMM1"/>
<evidence type="ECO:0000313" key="8">
    <source>
        <dbReference type="EMBL" id="MBB6504797.1"/>
    </source>
</evidence>
<keyword evidence="10" id="KW-1185">Reference proteome</keyword>
<dbReference type="RefSeq" id="WP_311770304.1">
    <property type="nucleotide sequence ID" value="NZ_BAABAR010000003.1"/>
</dbReference>
<accession>A0A7X0MMM1</accession>
<dbReference type="InterPro" id="IPR010583">
    <property type="entry name" value="MipA"/>
</dbReference>
<keyword evidence="4" id="KW-0472">Membrane</keyword>
<dbReference type="Pfam" id="PF06629">
    <property type="entry name" value="MipA"/>
    <property type="match status" value="1"/>
</dbReference>
<feature type="signal peptide" evidence="6">
    <location>
        <begin position="1"/>
        <end position="25"/>
    </location>
</feature>
<comment type="subcellular location">
    <subcellularLocation>
        <location evidence="1">Cell outer membrane</location>
    </subcellularLocation>
</comment>
<dbReference type="PANTHER" id="PTHR38776">
    <property type="entry name" value="MLTA-INTERACTING PROTEIN-RELATED"/>
    <property type="match status" value="1"/>
</dbReference>
<proteinExistence type="inferred from homology"/>
<dbReference type="Proteomes" id="UP000560131">
    <property type="component" value="Unassembled WGS sequence"/>
</dbReference>
<evidence type="ECO:0000256" key="5">
    <source>
        <dbReference type="ARBA" id="ARBA00023237"/>
    </source>
</evidence>
<evidence type="ECO:0000256" key="2">
    <source>
        <dbReference type="ARBA" id="ARBA00005722"/>
    </source>
</evidence>
<evidence type="ECO:0000256" key="6">
    <source>
        <dbReference type="SAM" id="SignalP"/>
    </source>
</evidence>
<feature type="chain" id="PRO_5044441141" evidence="6">
    <location>
        <begin position="26"/>
        <end position="293"/>
    </location>
</feature>
<keyword evidence="5" id="KW-0998">Cell outer membrane</keyword>
<dbReference type="PANTHER" id="PTHR38776:SF1">
    <property type="entry name" value="MLTA-INTERACTING PROTEIN-RELATED"/>
    <property type="match status" value="1"/>
</dbReference>
<keyword evidence="3 6" id="KW-0732">Signal</keyword>
<evidence type="ECO:0000313" key="7">
    <source>
        <dbReference type="EMBL" id="MBB5726396.1"/>
    </source>
</evidence>
<organism evidence="8 9">
    <name type="scientific">Sphingomonas endophytica</name>
    <dbReference type="NCBI Taxonomy" id="869719"/>
    <lineage>
        <taxon>Bacteria</taxon>
        <taxon>Pseudomonadati</taxon>
        <taxon>Pseudomonadota</taxon>
        <taxon>Alphaproteobacteria</taxon>
        <taxon>Sphingomonadales</taxon>
        <taxon>Sphingomonadaceae</taxon>
        <taxon>Sphingomonas</taxon>
    </lineage>
</organism>
<evidence type="ECO:0000256" key="4">
    <source>
        <dbReference type="ARBA" id="ARBA00023136"/>
    </source>
</evidence>
<comment type="caution">
    <text evidence="8">The sequence shown here is derived from an EMBL/GenBank/DDBJ whole genome shotgun (WGS) entry which is preliminary data.</text>
</comment>
<dbReference type="EMBL" id="JACHBT010000008">
    <property type="protein sequence ID" value="MBB6504797.1"/>
    <property type="molecule type" value="Genomic_DNA"/>
</dbReference>
<evidence type="ECO:0000313" key="9">
    <source>
        <dbReference type="Proteomes" id="UP000522313"/>
    </source>
</evidence>
<protein>
    <submittedName>
        <fullName evidence="8">Outer membrane scaffolding protein for murein synthesis (MipA/OmpV family)</fullName>
    </submittedName>
</protein>
<evidence type="ECO:0000256" key="1">
    <source>
        <dbReference type="ARBA" id="ARBA00004442"/>
    </source>
</evidence>
<evidence type="ECO:0000256" key="3">
    <source>
        <dbReference type="ARBA" id="ARBA00022729"/>
    </source>
</evidence>
<name>A0A7X0MMM1_9SPHN</name>
<gene>
    <name evidence="8" type="ORF">F4693_001774</name>
    <name evidence="7" type="ORF">FHS97_002336</name>
</gene>